<dbReference type="GO" id="GO:0004252">
    <property type="term" value="F:serine-type endopeptidase activity"/>
    <property type="evidence" value="ECO:0007669"/>
    <property type="project" value="TreeGrafter"/>
</dbReference>
<keyword evidence="1" id="KW-0378">Hydrolase</keyword>
<dbReference type="Gene3D" id="3.40.50.1820">
    <property type="entry name" value="alpha/beta hydrolase"/>
    <property type="match status" value="1"/>
</dbReference>
<organism evidence="3 4">
    <name type="scientific">Odoribacter splanchnicus</name>
    <dbReference type="NCBI Taxonomy" id="28118"/>
    <lineage>
        <taxon>Bacteria</taxon>
        <taxon>Pseudomonadati</taxon>
        <taxon>Bacteroidota</taxon>
        <taxon>Bacteroidia</taxon>
        <taxon>Bacteroidales</taxon>
        <taxon>Odoribacteraceae</taxon>
        <taxon>Odoribacter</taxon>
    </lineage>
</organism>
<evidence type="ECO:0000313" key="3">
    <source>
        <dbReference type="EMBL" id="RGU57367.1"/>
    </source>
</evidence>
<dbReference type="PANTHER" id="PTHR42776">
    <property type="entry name" value="SERINE PEPTIDASE S9 FAMILY MEMBER"/>
    <property type="match status" value="1"/>
</dbReference>
<dbReference type="InterPro" id="IPR029058">
    <property type="entry name" value="AB_hydrolase_fold"/>
</dbReference>
<dbReference type="GO" id="GO:0006508">
    <property type="term" value="P:proteolysis"/>
    <property type="evidence" value="ECO:0007669"/>
    <property type="project" value="InterPro"/>
</dbReference>
<dbReference type="Gene3D" id="2.120.10.30">
    <property type="entry name" value="TolB, C-terminal domain"/>
    <property type="match status" value="2"/>
</dbReference>
<dbReference type="AlphaFoldDB" id="A0A412TU23"/>
<protein>
    <submittedName>
        <fullName evidence="3">S9 family peptidase</fullName>
    </submittedName>
</protein>
<evidence type="ECO:0000313" key="4">
    <source>
        <dbReference type="Proteomes" id="UP000284243"/>
    </source>
</evidence>
<dbReference type="Pfam" id="PF00326">
    <property type="entry name" value="Peptidase_S9"/>
    <property type="match status" value="1"/>
</dbReference>
<dbReference type="SUPFAM" id="SSF53474">
    <property type="entry name" value="alpha/beta-Hydrolases"/>
    <property type="match status" value="1"/>
</dbReference>
<dbReference type="PANTHER" id="PTHR42776:SF4">
    <property type="entry name" value="ACYLAMINO-ACID-RELEASING ENZYME"/>
    <property type="match status" value="1"/>
</dbReference>
<reference evidence="3 4" key="1">
    <citation type="submission" date="2018-08" db="EMBL/GenBank/DDBJ databases">
        <title>A genome reference for cultivated species of the human gut microbiota.</title>
        <authorList>
            <person name="Zou Y."/>
            <person name="Xue W."/>
            <person name="Luo G."/>
        </authorList>
    </citation>
    <scope>NUCLEOTIDE SEQUENCE [LARGE SCALE GENOMIC DNA]</scope>
    <source>
        <strain evidence="3 4">AF16-14</strain>
    </source>
</reference>
<proteinExistence type="predicted"/>
<dbReference type="InterPro" id="IPR001375">
    <property type="entry name" value="Peptidase_S9_cat"/>
</dbReference>
<dbReference type="SUPFAM" id="SSF82171">
    <property type="entry name" value="DPP6 N-terminal domain-like"/>
    <property type="match status" value="1"/>
</dbReference>
<dbReference type="Proteomes" id="UP000284243">
    <property type="component" value="Unassembled WGS sequence"/>
</dbReference>
<gene>
    <name evidence="3" type="ORF">DWW57_05230</name>
</gene>
<evidence type="ECO:0000256" key="1">
    <source>
        <dbReference type="ARBA" id="ARBA00022801"/>
    </source>
</evidence>
<accession>A0A412TU23</accession>
<sequence length="880" mass="101606">MIGLKKVILTFCVYLIGVGGMGNVWASNKTIRDFHEFELWHKLLQYGLSPSGEWAMWRIQAAEKTDTLFVRHIASGKEYKYKNTSAPEFSKDSHWIVFSEPAGENAAAGIAYQVKLVCLANGEEQIFRGMESFTFTNDSKHLILKGVNTENAVELNLYDLEKKRVKNIANIQEYTVDPTGKYLAYTLKTEKGLSNSLEVLELNDYRLLFLENDKNGYEKLKWTDHGLLFMKMLSDSTGQKQGREIHVVRNIGNKQQACCFAAEAWADFPANMKISEYYTPQWSADGKKLFFGIAPKRYQGKSRAEVTADVDIWHWKDQEIQSRQKNRYYLNRSRTYLCVWWPEENRWRQLADSSLFDIAGISADGAFVLAVDDRPYRPHYRELHRDIYVIQTETGKRTRLLENTILSASFSREGKYVYYFKNKNWWAYDLAKEEYINLTAQVTTGLSDIYYDGPIDIAPSFGIAGWLKEDKAFWFYDEYDIWSVEPATLKLKRLTRGREDKITFRKFQRGVLTPGCNLLLRATGDDGASGIYRFDPKGHHRPLLYGPFGTLRLEQSADKKTNLLGWADNITAPELFVCDENLNRLQQLTHTNLRPPGFIFRKSELIRYKNSRGKELKGALFYPVNYREGQSYPMIVHIYEKLSQHLNDFVFPSASDLYNTMNYVLQGYFVFQPDITYEVNRPGESAVDCVTAAVRQVLKREDIDPARLGLIGHSWGAYQTAYIITQTPLFAAAVAGAPLTDMISMYNSIYWESGRSNQEMFETGQARFRLPWWQISRQYICNSPVFQAENIQTPLLMIFGTEDQAVDWSQGLEMYITMRRLGKPCILLTYEGEGHTIGGQMNTLDQTGRVMDYFDYYLKKTVAADWILEGRTYLKKKGEE</sequence>
<dbReference type="EMBL" id="QRYC01000005">
    <property type="protein sequence ID" value="RGU57367.1"/>
    <property type="molecule type" value="Genomic_DNA"/>
</dbReference>
<feature type="domain" description="Peptidase S9 prolyl oligopeptidase catalytic" evidence="2">
    <location>
        <begin position="684"/>
        <end position="860"/>
    </location>
</feature>
<evidence type="ECO:0000259" key="2">
    <source>
        <dbReference type="Pfam" id="PF00326"/>
    </source>
</evidence>
<comment type="caution">
    <text evidence="3">The sequence shown here is derived from an EMBL/GenBank/DDBJ whole genome shotgun (WGS) entry which is preliminary data.</text>
</comment>
<dbReference type="InterPro" id="IPR011042">
    <property type="entry name" value="6-blade_b-propeller_TolB-like"/>
</dbReference>
<name>A0A412TU23_9BACT</name>